<protein>
    <recommendedName>
        <fullName evidence="3">Lipoprotein</fullName>
    </recommendedName>
</protein>
<keyword evidence="2" id="KW-1185">Reference proteome</keyword>
<comment type="caution">
    <text evidence="1">The sequence shown here is derived from an EMBL/GenBank/DDBJ whole genome shotgun (WGS) entry which is preliminary data.</text>
</comment>
<gene>
    <name evidence="1" type="ORF">V2H41_00085</name>
</gene>
<organism evidence="1 2">
    <name type="scientific">Niabella digestorum</name>
    <dbReference type="NCBI Taxonomy" id="3117701"/>
    <lineage>
        <taxon>Bacteria</taxon>
        <taxon>Pseudomonadati</taxon>
        <taxon>Bacteroidota</taxon>
        <taxon>Chitinophagia</taxon>
        <taxon>Chitinophagales</taxon>
        <taxon>Chitinophagaceae</taxon>
        <taxon>Niabella</taxon>
    </lineage>
</organism>
<dbReference type="EMBL" id="JAZGLY010000001">
    <property type="protein sequence ID" value="MEE6185657.1"/>
    <property type="molecule type" value="Genomic_DNA"/>
</dbReference>
<evidence type="ECO:0000313" key="2">
    <source>
        <dbReference type="Proteomes" id="UP001357452"/>
    </source>
</evidence>
<evidence type="ECO:0000313" key="1">
    <source>
        <dbReference type="EMBL" id="MEE6185657.1"/>
    </source>
</evidence>
<dbReference type="PROSITE" id="PS51257">
    <property type="entry name" value="PROKAR_LIPOPROTEIN"/>
    <property type="match status" value="1"/>
</dbReference>
<dbReference type="RefSeq" id="WP_330973068.1">
    <property type="nucleotide sequence ID" value="NZ_JAZGLY010000001.1"/>
</dbReference>
<name>A0ABU7RCV7_9BACT</name>
<proteinExistence type="predicted"/>
<accession>A0ABU7RCV7</accession>
<dbReference type="Proteomes" id="UP001357452">
    <property type="component" value="Unassembled WGS sequence"/>
</dbReference>
<sequence>MKKLLTAFILCSVIIVGCKNGCGKKQSTQPGDDDSTSLNWGELPDSLRLKEQAEAERLQKLSKDSVLTSLTKTVLTIFKNAEYTKLDSLIHPDEGIRFSPYATISDDDKQFSKEAFHKLVTTDKNKKINWGTYDGSGDPIYLTPVEYFSKFVYDGNFVNPEKYDINNFVKTGNALNNLKSMYRDCDFTESYISGSKKYGGMDWKSVRLVFKQKDGKYYLVGIVHDQWTI</sequence>
<reference evidence="1 2" key="1">
    <citation type="submission" date="2024-01" db="EMBL/GenBank/DDBJ databases">
        <title>Niabella digestum sp. nov., isolated from waste digestion system.</title>
        <authorList>
            <person name="Zhang L."/>
        </authorList>
    </citation>
    <scope>NUCLEOTIDE SEQUENCE [LARGE SCALE GENOMIC DNA]</scope>
    <source>
        <strain evidence="1 2">A18</strain>
    </source>
</reference>
<evidence type="ECO:0008006" key="3">
    <source>
        <dbReference type="Google" id="ProtNLM"/>
    </source>
</evidence>